<organism evidence="5 6">
    <name type="scientific">Halobacterium jilantaiense</name>
    <dbReference type="NCBI Taxonomy" id="355548"/>
    <lineage>
        <taxon>Archaea</taxon>
        <taxon>Methanobacteriati</taxon>
        <taxon>Methanobacteriota</taxon>
        <taxon>Stenosarchaea group</taxon>
        <taxon>Halobacteria</taxon>
        <taxon>Halobacteriales</taxon>
        <taxon>Halobacteriaceae</taxon>
        <taxon>Halobacterium</taxon>
    </lineage>
</organism>
<dbReference type="PANTHER" id="PTHR34236:SF1">
    <property type="entry name" value="DIMETHYL SULFOXIDE REDUCTASE TRANSCRIPTIONAL ACTIVATOR"/>
    <property type="match status" value="1"/>
</dbReference>
<feature type="domain" description="HTH bat-type" evidence="3">
    <location>
        <begin position="156"/>
        <end position="203"/>
    </location>
</feature>
<evidence type="ECO:0000256" key="1">
    <source>
        <dbReference type="ARBA" id="ARBA00023015"/>
    </source>
</evidence>
<dbReference type="STRING" id="355548.SAMN04487945_2331"/>
<proteinExistence type="predicted"/>
<keyword evidence="6" id="KW-1185">Reference proteome</keyword>
<sequence>MSVIAELSIPASEFELGRILDIEGDTTIELEEMVPLGETAVPFFSLRAGTSETFEESVRDHPSVDNLQRVSTHGGDVYYSLNWRHERDLVFEGFLETDAHLLTATGHASNWEFELRFPDHDALSTFKQYCENAHVTLTVNRIYNPTKPSDAPWFGLTEVQRDTLMYAVEQGYYAIPREVSTQKLADEFGVSDQAVTERLRRATIALVGNTLAVAAADGAQID</sequence>
<name>A0A1I0Q6N9_9EURY</name>
<evidence type="ECO:0008006" key="7">
    <source>
        <dbReference type="Google" id="ProtNLM"/>
    </source>
</evidence>
<dbReference type="Pfam" id="PF04967">
    <property type="entry name" value="HTH_10"/>
    <property type="match status" value="1"/>
</dbReference>
<accession>A0A1I0Q6N9</accession>
<evidence type="ECO:0000313" key="6">
    <source>
        <dbReference type="Proteomes" id="UP000198518"/>
    </source>
</evidence>
<evidence type="ECO:0000313" key="5">
    <source>
        <dbReference type="EMBL" id="SEW22631.1"/>
    </source>
</evidence>
<dbReference type="InterPro" id="IPR007050">
    <property type="entry name" value="HTH_bacterioopsin"/>
</dbReference>
<feature type="domain" description="Bacterioopsin transcriptional activator GAF and HTH associated" evidence="4">
    <location>
        <begin position="23"/>
        <end position="139"/>
    </location>
</feature>
<dbReference type="OrthoDB" id="156233at2157"/>
<dbReference type="PANTHER" id="PTHR34236">
    <property type="entry name" value="DIMETHYL SULFOXIDE REDUCTASE TRANSCRIPTIONAL ACTIVATOR"/>
    <property type="match status" value="1"/>
</dbReference>
<keyword evidence="2" id="KW-0804">Transcription</keyword>
<evidence type="ECO:0000259" key="4">
    <source>
        <dbReference type="Pfam" id="PF15915"/>
    </source>
</evidence>
<reference evidence="5 6" key="1">
    <citation type="submission" date="2016-10" db="EMBL/GenBank/DDBJ databases">
        <authorList>
            <person name="de Groot N.N."/>
        </authorList>
    </citation>
    <scope>NUCLEOTIDE SEQUENCE [LARGE SCALE GENOMIC DNA]</scope>
    <source>
        <strain evidence="5 6">CGMCC 1.5337</strain>
    </source>
</reference>
<dbReference type="InterPro" id="IPR031803">
    <property type="entry name" value="BAT_GAF/HTH-assoc"/>
</dbReference>
<keyword evidence="1" id="KW-0805">Transcription regulation</keyword>
<dbReference type="Pfam" id="PF15915">
    <property type="entry name" value="BAT"/>
    <property type="match status" value="1"/>
</dbReference>
<dbReference type="EMBL" id="FOJA01000001">
    <property type="protein sequence ID" value="SEW22631.1"/>
    <property type="molecule type" value="Genomic_DNA"/>
</dbReference>
<gene>
    <name evidence="5" type="ORF">SAMN04487945_2331</name>
</gene>
<evidence type="ECO:0000256" key="2">
    <source>
        <dbReference type="ARBA" id="ARBA00023163"/>
    </source>
</evidence>
<evidence type="ECO:0000259" key="3">
    <source>
        <dbReference type="Pfam" id="PF04967"/>
    </source>
</evidence>
<dbReference type="AlphaFoldDB" id="A0A1I0Q6N9"/>
<dbReference type="RefSeq" id="WP_089669549.1">
    <property type="nucleotide sequence ID" value="NZ_FOJA01000001.1"/>
</dbReference>
<dbReference type="Proteomes" id="UP000198518">
    <property type="component" value="Unassembled WGS sequence"/>
</dbReference>
<protein>
    <recommendedName>
        <fullName evidence="7">GAF and HTH_10 associated domain-containing protein</fullName>
    </recommendedName>
</protein>